<dbReference type="AlphaFoldDB" id="A0A370GN36"/>
<evidence type="ECO:0000313" key="2">
    <source>
        <dbReference type="EMBL" id="RDI45001.1"/>
    </source>
</evidence>
<sequence length="376" mass="40025">MNSQLAQIIQRRDKDSAAYTRGVSIPTEPIGSIPRPADLLAAMTSHGAGEVDDAALAAIQERAVSDTLAALTSLGSPVVTDGEQSKPSFATYPIAGLPGLAPDGAVIPFADGHQRQLPRLTAGPFRYQVYAESYLRAAQQHSQVPVKQAVIAPSALSLLYPADGIDGYSREQFLADLADEAEKDIRGCLDAGAHMVQLDFTEGRLSLKLDPSGGVLDSFIELNNTVLERFSEAERARIGVHTCPGGDQDSTHSLDVDYTALLPKLLQLKAGAFYVQLASEPEPDKILAVIAEHLPAAARIFVGVTDPIDPRVETPEEVRDRVVNAARYLPADRLGTCDDCGFAPFADDVSTSREIAFAKIRARVAGTALAATELGI</sequence>
<dbReference type="GO" id="GO:0003871">
    <property type="term" value="F:5-methyltetrahydropteroyltriglutamate-homocysteine S-methyltransferase activity"/>
    <property type="evidence" value="ECO:0007669"/>
    <property type="project" value="InterPro"/>
</dbReference>
<dbReference type="SUPFAM" id="SSF51726">
    <property type="entry name" value="UROD/MetE-like"/>
    <property type="match status" value="1"/>
</dbReference>
<gene>
    <name evidence="2" type="ORF">DFR68_11422</name>
</gene>
<proteinExistence type="predicted"/>
<name>A0A370GN36_9NOCA</name>
<evidence type="ECO:0000313" key="3">
    <source>
        <dbReference type="Proteomes" id="UP000255355"/>
    </source>
</evidence>
<dbReference type="Proteomes" id="UP000255355">
    <property type="component" value="Unassembled WGS sequence"/>
</dbReference>
<dbReference type="PANTHER" id="PTHR43844:SF2">
    <property type="entry name" value="SYNTHASE, VITAMIN-B12 INDEPENDENT, PUTATIVE (AFU_ORTHOLOGUE AFUA_3G12060)-RELATED"/>
    <property type="match status" value="1"/>
</dbReference>
<protein>
    <submittedName>
        <fullName evidence="2">5-methyltetrahydropteroyltriglutamate--homocysteine methyltransferase</fullName>
    </submittedName>
</protein>
<dbReference type="Pfam" id="PF01717">
    <property type="entry name" value="Meth_synt_2"/>
    <property type="match status" value="1"/>
</dbReference>
<keyword evidence="2" id="KW-0808">Transferase</keyword>
<dbReference type="EMBL" id="QQAZ01000014">
    <property type="protein sequence ID" value="RDI45001.1"/>
    <property type="molecule type" value="Genomic_DNA"/>
</dbReference>
<dbReference type="GO" id="GO:0032259">
    <property type="term" value="P:methylation"/>
    <property type="evidence" value="ECO:0007669"/>
    <property type="project" value="UniProtKB-KW"/>
</dbReference>
<dbReference type="PANTHER" id="PTHR43844">
    <property type="entry name" value="METHIONINE SYNTHASE"/>
    <property type="match status" value="1"/>
</dbReference>
<feature type="domain" description="Cobalamin-independent methionine synthase MetE C-terminal/archaeal" evidence="1">
    <location>
        <begin position="26"/>
        <end position="343"/>
    </location>
</feature>
<evidence type="ECO:0000259" key="1">
    <source>
        <dbReference type="Pfam" id="PF01717"/>
    </source>
</evidence>
<dbReference type="InterPro" id="IPR038071">
    <property type="entry name" value="UROD/MetE-like_sf"/>
</dbReference>
<reference evidence="2 3" key="1">
    <citation type="submission" date="2018-07" db="EMBL/GenBank/DDBJ databases">
        <title>Genomic Encyclopedia of Type Strains, Phase IV (KMG-IV): sequencing the most valuable type-strain genomes for metagenomic binning, comparative biology and taxonomic classification.</title>
        <authorList>
            <person name="Goeker M."/>
        </authorList>
    </citation>
    <scope>NUCLEOTIDE SEQUENCE [LARGE SCALE GENOMIC DNA]</scope>
    <source>
        <strain evidence="2 3">DSM 44952</strain>
    </source>
</reference>
<dbReference type="CDD" id="cd03311">
    <property type="entry name" value="CIMS_C_terminal_like"/>
    <property type="match status" value="1"/>
</dbReference>
<dbReference type="InterPro" id="IPR002629">
    <property type="entry name" value="Met_Synth_C/arc"/>
</dbReference>
<comment type="caution">
    <text evidence="2">The sequence shown here is derived from an EMBL/GenBank/DDBJ whole genome shotgun (WGS) entry which is preliminary data.</text>
</comment>
<dbReference type="GO" id="GO:0009086">
    <property type="term" value="P:methionine biosynthetic process"/>
    <property type="evidence" value="ECO:0007669"/>
    <property type="project" value="InterPro"/>
</dbReference>
<dbReference type="GO" id="GO:0008270">
    <property type="term" value="F:zinc ion binding"/>
    <property type="evidence" value="ECO:0007669"/>
    <property type="project" value="InterPro"/>
</dbReference>
<keyword evidence="2" id="KW-0489">Methyltransferase</keyword>
<keyword evidence="3" id="KW-1185">Reference proteome</keyword>
<dbReference type="Gene3D" id="3.20.20.210">
    <property type="match status" value="1"/>
</dbReference>
<organism evidence="2 3">
    <name type="scientific">Nocardia mexicana</name>
    <dbReference type="NCBI Taxonomy" id="279262"/>
    <lineage>
        <taxon>Bacteria</taxon>
        <taxon>Bacillati</taxon>
        <taxon>Actinomycetota</taxon>
        <taxon>Actinomycetes</taxon>
        <taxon>Mycobacteriales</taxon>
        <taxon>Nocardiaceae</taxon>
        <taxon>Nocardia</taxon>
    </lineage>
</organism>
<dbReference type="STRING" id="1210089.GCA_001613165_02712"/>
<accession>A0A370GN36</accession>